<keyword evidence="2" id="KW-1185">Reference proteome</keyword>
<dbReference type="EMBL" id="LN890655">
    <property type="protein sequence ID" value="CUS04292.2"/>
    <property type="molecule type" value="Genomic_DNA"/>
</dbReference>
<evidence type="ECO:0000313" key="1">
    <source>
        <dbReference type="EMBL" id="CUS04292.2"/>
    </source>
</evidence>
<sequence>MFQYPLSGRRLCSIDDLTPAEVAYYVSVPSIGSKAVQHLALRSYCGGSSCFSTLYRVEGCAAAGHRPRHARPTAFQYPLSGRRLCSDLLPAGEYDTDDVSVPSIGSKAVQHGSYIAFARPVECFSTLYRVEGCAASRLLA</sequence>
<accession>A0A160T3J2</accession>
<protein>
    <submittedName>
        <fullName evidence="1">Uncharacterized protein</fullName>
    </submittedName>
</protein>
<dbReference type="KEGG" id="pbf:CFX0092_A2414"/>
<name>A0A160T3J2_9CHLR</name>
<reference evidence="1" key="1">
    <citation type="submission" date="2016-01" db="EMBL/GenBank/DDBJ databases">
        <authorList>
            <person name="Mcilroy J.S."/>
            <person name="Karst M S."/>
            <person name="Albertsen M."/>
        </authorList>
    </citation>
    <scope>NUCLEOTIDE SEQUENCE</scope>
    <source>
        <strain evidence="1">Cfx-K</strain>
    </source>
</reference>
<dbReference type="Proteomes" id="UP000215027">
    <property type="component" value="Chromosome I"/>
</dbReference>
<organism evidence="1 2">
    <name type="scientific">Candidatus Promineifilum breve</name>
    <dbReference type="NCBI Taxonomy" id="1806508"/>
    <lineage>
        <taxon>Bacteria</taxon>
        <taxon>Bacillati</taxon>
        <taxon>Chloroflexota</taxon>
        <taxon>Ardenticatenia</taxon>
        <taxon>Candidatus Promineifilales</taxon>
        <taxon>Candidatus Promineifilaceae</taxon>
        <taxon>Candidatus Promineifilum</taxon>
    </lineage>
</organism>
<evidence type="ECO:0000313" key="2">
    <source>
        <dbReference type="Proteomes" id="UP000215027"/>
    </source>
</evidence>
<gene>
    <name evidence="1" type="ORF">CFX0092_A2414</name>
</gene>
<proteinExistence type="predicted"/>
<dbReference type="AlphaFoldDB" id="A0A160T3J2"/>